<organism evidence="1 2">
    <name type="scientific">Xanthomonas vasicola</name>
    <dbReference type="NCBI Taxonomy" id="56459"/>
    <lineage>
        <taxon>Bacteria</taxon>
        <taxon>Pseudomonadati</taxon>
        <taxon>Pseudomonadota</taxon>
        <taxon>Gammaproteobacteria</taxon>
        <taxon>Lysobacterales</taxon>
        <taxon>Lysobacteraceae</taxon>
        <taxon>Xanthomonas</taxon>
    </lineage>
</organism>
<dbReference type="AlphaFoldDB" id="A0ABD7S260"/>
<gene>
    <name evidence="1" type="ORF">FQK01_25265</name>
</gene>
<comment type="caution">
    <text evidence="1">The sequence shown here is derived from an EMBL/GenBank/DDBJ whole genome shotgun (WGS) entry which is preliminary data.</text>
</comment>
<dbReference type="Proteomes" id="UP000320455">
    <property type="component" value="Unassembled WGS sequence"/>
</dbReference>
<sequence>MQVGWLSDLTAWIWKAVKLIWQAFADFIGDLFVMWLDQ</sequence>
<keyword evidence="1" id="KW-0167">Capsid protein</keyword>
<accession>A0ABD7S260</accession>
<keyword evidence="1" id="KW-0946">Virion</keyword>
<evidence type="ECO:0000313" key="2">
    <source>
        <dbReference type="Proteomes" id="UP000320455"/>
    </source>
</evidence>
<protein>
    <submittedName>
        <fullName evidence="1">Phage coat protein</fullName>
    </submittedName>
</protein>
<proteinExistence type="predicted"/>
<name>A0ABD7S260_XANVA</name>
<feature type="non-terminal residue" evidence="1">
    <location>
        <position position="38"/>
    </location>
</feature>
<reference evidence="2" key="1">
    <citation type="journal article" date="2020" name="Phytopathology">
        <title>Genomic acquisitions in emerging populations of Xanthomonas vasicola pv. vasculorum infecting corn in the U.S. and Argentina.</title>
        <authorList>
            <person name="Perez-Quintero A.L."/>
        </authorList>
    </citation>
    <scope>NUCLEOTIDE SEQUENCE [LARGE SCALE GENOMIC DNA]</scope>
    <source>
        <strain evidence="2">Xvh-L</strain>
    </source>
</reference>
<dbReference type="EMBL" id="VOCK01000313">
    <property type="protein sequence ID" value="TWQ42800.1"/>
    <property type="molecule type" value="Genomic_DNA"/>
</dbReference>
<keyword evidence="2" id="KW-1185">Reference proteome</keyword>
<evidence type="ECO:0000313" key="1">
    <source>
        <dbReference type="EMBL" id="TWQ42800.1"/>
    </source>
</evidence>